<comment type="subcellular location">
    <subcellularLocation>
        <location evidence="1">Membrane</location>
        <topology evidence="1">Multi-pass membrane protein</topology>
    </subcellularLocation>
</comment>
<accession>A0ABY7DZN9</accession>
<sequence length="299" mass="33120">MRARSVISHIWALKSIWVTVLAVLLPLNLVLYQSDSDEPLKSSEELRSRCAYVIVVMAILWLTEAIPIPVTALMPIFLFPLTGVLPASVVSATYVSDTTMLFLGLMLTTWFLSMWISNTAAASMMIPIITAVSSAVREVKMKSGVHSGHENEAYDMEGIEENNGVKSKGNKYVINKQTGSSAQERKSTRETTKGEEQKENLRELSKSEENELRRLSKGLALSVAYGANIGGIATLTGTPPNLILCTKRPGRLPYFLRQMDGFRLSNVFDYSVYWLAMAGTRLSQAEVKVVTSYKKNTNI</sequence>
<dbReference type="PANTHER" id="PTHR10283:SF82">
    <property type="entry name" value="SOLUTE CARRIER FAMILY 13 MEMBER 2"/>
    <property type="match status" value="1"/>
</dbReference>
<evidence type="ECO:0000256" key="1">
    <source>
        <dbReference type="ARBA" id="ARBA00004141"/>
    </source>
</evidence>
<feature type="compositionally biased region" description="Basic and acidic residues" evidence="6">
    <location>
        <begin position="183"/>
        <end position="209"/>
    </location>
</feature>
<dbReference type="Proteomes" id="UP001164746">
    <property type="component" value="Chromosome 4"/>
</dbReference>
<dbReference type="InterPro" id="IPR001898">
    <property type="entry name" value="SLC13A/DASS"/>
</dbReference>
<evidence type="ECO:0000256" key="6">
    <source>
        <dbReference type="SAM" id="MobiDB-lite"/>
    </source>
</evidence>
<evidence type="ECO:0000256" key="4">
    <source>
        <dbReference type="ARBA" id="ARBA00022989"/>
    </source>
</evidence>
<comment type="similarity">
    <text evidence="2">Belongs to the SLC13A/DASS transporter (TC 2.A.47) family. NADC subfamily.</text>
</comment>
<reference evidence="8" key="1">
    <citation type="submission" date="2022-11" db="EMBL/GenBank/DDBJ databases">
        <title>Centuries of genome instability and evolution in soft-shell clam transmissible cancer (bioRxiv).</title>
        <authorList>
            <person name="Hart S.F.M."/>
            <person name="Yonemitsu M.A."/>
            <person name="Giersch R.M."/>
            <person name="Beal B.F."/>
            <person name="Arriagada G."/>
            <person name="Davis B.W."/>
            <person name="Ostrander E.A."/>
            <person name="Goff S.P."/>
            <person name="Metzger M.J."/>
        </authorList>
    </citation>
    <scope>NUCLEOTIDE SEQUENCE</scope>
    <source>
        <strain evidence="8">MELC-2E11</strain>
        <tissue evidence="8">Siphon/mantle</tissue>
    </source>
</reference>
<dbReference type="Pfam" id="PF00939">
    <property type="entry name" value="Na_sulph_symp"/>
    <property type="match status" value="1"/>
</dbReference>
<feature type="transmembrane region" description="Helical" evidence="7">
    <location>
        <begin position="12"/>
        <end position="31"/>
    </location>
</feature>
<feature type="transmembrane region" description="Helical" evidence="7">
    <location>
        <begin position="51"/>
        <end position="70"/>
    </location>
</feature>
<keyword evidence="9" id="KW-1185">Reference proteome</keyword>
<dbReference type="PANTHER" id="PTHR10283">
    <property type="entry name" value="SOLUTE CARRIER FAMILY 13 MEMBER"/>
    <property type="match status" value="1"/>
</dbReference>
<gene>
    <name evidence="8" type="ORF">MAR_009543</name>
</gene>
<feature type="region of interest" description="Disordered" evidence="6">
    <location>
        <begin position="176"/>
        <end position="209"/>
    </location>
</feature>
<proteinExistence type="inferred from homology"/>
<keyword evidence="5 7" id="KW-0472">Membrane</keyword>
<keyword evidence="4 7" id="KW-1133">Transmembrane helix</keyword>
<organism evidence="8 9">
    <name type="scientific">Mya arenaria</name>
    <name type="common">Soft-shell clam</name>
    <dbReference type="NCBI Taxonomy" id="6604"/>
    <lineage>
        <taxon>Eukaryota</taxon>
        <taxon>Metazoa</taxon>
        <taxon>Spiralia</taxon>
        <taxon>Lophotrochozoa</taxon>
        <taxon>Mollusca</taxon>
        <taxon>Bivalvia</taxon>
        <taxon>Autobranchia</taxon>
        <taxon>Heteroconchia</taxon>
        <taxon>Euheterodonta</taxon>
        <taxon>Imparidentia</taxon>
        <taxon>Neoheterodontei</taxon>
        <taxon>Myida</taxon>
        <taxon>Myoidea</taxon>
        <taxon>Myidae</taxon>
        <taxon>Mya</taxon>
    </lineage>
</organism>
<dbReference type="EMBL" id="CP111015">
    <property type="protein sequence ID" value="WAR02985.1"/>
    <property type="molecule type" value="Genomic_DNA"/>
</dbReference>
<evidence type="ECO:0000256" key="2">
    <source>
        <dbReference type="ARBA" id="ARBA00006772"/>
    </source>
</evidence>
<evidence type="ECO:0000256" key="5">
    <source>
        <dbReference type="ARBA" id="ARBA00023136"/>
    </source>
</evidence>
<evidence type="ECO:0000256" key="7">
    <source>
        <dbReference type="SAM" id="Phobius"/>
    </source>
</evidence>
<protein>
    <submittedName>
        <fullName evidence="8">S13A3-like protein</fullName>
    </submittedName>
</protein>
<evidence type="ECO:0000313" key="8">
    <source>
        <dbReference type="EMBL" id="WAR02985.1"/>
    </source>
</evidence>
<evidence type="ECO:0000256" key="3">
    <source>
        <dbReference type="ARBA" id="ARBA00022692"/>
    </source>
</evidence>
<name>A0ABY7DZN9_MYAAR</name>
<keyword evidence="3 7" id="KW-0812">Transmembrane</keyword>
<evidence type="ECO:0000313" key="9">
    <source>
        <dbReference type="Proteomes" id="UP001164746"/>
    </source>
</evidence>